<evidence type="ECO:0000259" key="2">
    <source>
        <dbReference type="Pfam" id="PF20434"/>
    </source>
</evidence>
<name>A0A1B8U6Q5_9FLAO</name>
<sequence>MSKKNIFKVVFIFLLVNHFNAQEKAIKLWKNVPNEIKNKSYSQEIRLNDKGQATGIKKVTDPTLQVFLVDNTNNNNTGVIIFPGGGYSVLSHIKEGYKIAKWFNSIGISAFVLHYRLPSDLIMQDKSIGPLQDAQEAIRKVRRNAKKWNLDPNKIGVIGFSAGGHLASTISTHYKDSVYKNDAISAKPDFSLLIYPVISMEKGITHQGSKNKLLGNNPSKALIEKYSNEKHITKETPPTFLVHATNDKSVLVENSIQYYLKLKENNVSAEMHLYQDGGHGFGLGKKGTHTNWPNEVENWLREKSLLPKKEIYMFSYFKGNGEDGLRLAYSKNGYDFIALNNDKSFLEPKVGKDKLMRDPCIIKGDDGLFHMVWTVSWTDKGIGYASSKDLINWSKQKFIPVMEKENATRNTWAPEITYQASKKEYMIYWSSTVFGKFPETQITEDQGYNHRIYYTKTKDFETFTETKLLYDPGFNAIDASIQKDGNRFIMFLKDETKKPIQKNLKVSFAKKITGPYTKASKAITGNYWSEGPTAIKIKGSWIVYFDKYRDHKYGAVKSLDLKNWEDISDQISFPKGARHGSIFTISEKEFLNLLKQ</sequence>
<dbReference type="InterPro" id="IPR055133">
    <property type="entry name" value="BT_3657-like_N"/>
</dbReference>
<keyword evidence="5" id="KW-1185">Reference proteome</keyword>
<dbReference type="PANTHER" id="PTHR48081">
    <property type="entry name" value="AB HYDROLASE SUPERFAMILY PROTEIN C4A8.06C"/>
    <property type="match status" value="1"/>
</dbReference>
<dbReference type="Gene3D" id="2.115.10.20">
    <property type="entry name" value="Glycosyl hydrolase domain, family 43"/>
    <property type="match status" value="1"/>
</dbReference>
<keyword evidence="1" id="KW-0378">Hydrolase</keyword>
<proteinExistence type="predicted"/>
<dbReference type="KEGG" id="prn:BW723_07030"/>
<evidence type="ECO:0000256" key="1">
    <source>
        <dbReference type="ARBA" id="ARBA00022801"/>
    </source>
</evidence>
<dbReference type="EMBL" id="LSFL01000004">
    <property type="protein sequence ID" value="OBY67530.1"/>
    <property type="molecule type" value="Genomic_DNA"/>
</dbReference>
<dbReference type="Gene3D" id="3.40.50.1820">
    <property type="entry name" value="alpha/beta hydrolase"/>
    <property type="match status" value="1"/>
</dbReference>
<comment type="caution">
    <text evidence="4">The sequence shown here is derived from an EMBL/GenBank/DDBJ whole genome shotgun (WGS) entry which is preliminary data.</text>
</comment>
<dbReference type="Pfam" id="PF20434">
    <property type="entry name" value="BD-FAE"/>
    <property type="match status" value="1"/>
</dbReference>
<dbReference type="STRING" id="996801.BW723_07030"/>
<gene>
    <name evidence="4" type="ORF">LPB301_02460</name>
</gene>
<dbReference type="InterPro" id="IPR023296">
    <property type="entry name" value="Glyco_hydro_beta-prop_sf"/>
</dbReference>
<evidence type="ECO:0000313" key="4">
    <source>
        <dbReference type="EMBL" id="OBY67530.1"/>
    </source>
</evidence>
<evidence type="ECO:0000259" key="3">
    <source>
        <dbReference type="Pfam" id="PF22847"/>
    </source>
</evidence>
<dbReference type="InterPro" id="IPR029058">
    <property type="entry name" value="AB_hydrolase_fold"/>
</dbReference>
<dbReference type="AlphaFoldDB" id="A0A1B8U6Q5"/>
<accession>A0A1B8U6Q5</accession>
<dbReference type="GO" id="GO:0016787">
    <property type="term" value="F:hydrolase activity"/>
    <property type="evidence" value="ECO:0007669"/>
    <property type="project" value="UniProtKB-KW"/>
</dbReference>
<dbReference type="Proteomes" id="UP000092612">
    <property type="component" value="Unassembled WGS sequence"/>
</dbReference>
<dbReference type="RefSeq" id="WP_068356913.1">
    <property type="nucleotide sequence ID" value="NZ_CP019337.1"/>
</dbReference>
<feature type="domain" description="Arabinosidase BT-3657-like N-terminal" evidence="3">
    <location>
        <begin position="314"/>
        <end position="408"/>
    </location>
</feature>
<organism evidence="4 5">
    <name type="scientific">Polaribacter reichenbachii</name>
    <dbReference type="NCBI Taxonomy" id="996801"/>
    <lineage>
        <taxon>Bacteria</taxon>
        <taxon>Pseudomonadati</taxon>
        <taxon>Bacteroidota</taxon>
        <taxon>Flavobacteriia</taxon>
        <taxon>Flavobacteriales</taxon>
        <taxon>Flavobacteriaceae</taxon>
    </lineage>
</organism>
<dbReference type="SUPFAM" id="SSF75005">
    <property type="entry name" value="Arabinanase/levansucrase/invertase"/>
    <property type="match status" value="1"/>
</dbReference>
<reference evidence="5" key="1">
    <citation type="submission" date="2016-02" db="EMBL/GenBank/DDBJ databases">
        <title>Paenibacillus sp. LPB0068, isolated from Crassostrea gigas.</title>
        <authorList>
            <person name="Shin S.-K."/>
            <person name="Yi H."/>
        </authorList>
    </citation>
    <scope>NUCLEOTIDE SEQUENCE [LARGE SCALE GENOMIC DNA]</scope>
    <source>
        <strain evidence="5">KCTC 23969</strain>
    </source>
</reference>
<feature type="domain" description="BD-FAE-like" evidence="2">
    <location>
        <begin position="64"/>
        <end position="261"/>
    </location>
</feature>
<evidence type="ECO:0000313" key="5">
    <source>
        <dbReference type="Proteomes" id="UP000092612"/>
    </source>
</evidence>
<dbReference type="OrthoDB" id="9794725at2"/>
<dbReference type="Pfam" id="PF22847">
    <property type="entry name" value="BT_3657-like_N"/>
    <property type="match status" value="1"/>
</dbReference>
<dbReference type="PANTHER" id="PTHR48081:SF6">
    <property type="entry name" value="PEPTIDASE S9 PROLYL OLIGOPEPTIDASE CATALYTIC DOMAIN-CONTAINING PROTEIN"/>
    <property type="match status" value="1"/>
</dbReference>
<protein>
    <submittedName>
        <fullName evidence="4">Beta-galactosidase</fullName>
    </submittedName>
</protein>
<dbReference type="CDD" id="cd08983">
    <property type="entry name" value="GH43_Bt3655-like"/>
    <property type="match status" value="1"/>
</dbReference>
<dbReference type="InterPro" id="IPR050300">
    <property type="entry name" value="GDXG_lipolytic_enzyme"/>
</dbReference>
<dbReference type="SUPFAM" id="SSF53474">
    <property type="entry name" value="alpha/beta-Hydrolases"/>
    <property type="match status" value="1"/>
</dbReference>
<dbReference type="InterPro" id="IPR049492">
    <property type="entry name" value="BD-FAE-like_dom"/>
</dbReference>